<dbReference type="Pfam" id="PF05592">
    <property type="entry name" value="Bac_rhamnosid"/>
    <property type="match status" value="1"/>
</dbReference>
<dbReference type="PANTHER" id="PTHR33307:SF6">
    <property type="entry name" value="ALPHA-RHAMNOSIDASE (EUROFUNG)-RELATED"/>
    <property type="match status" value="1"/>
</dbReference>
<dbReference type="OrthoDB" id="9815108at2"/>
<comment type="catalytic activity">
    <reaction evidence="1">
        <text>Hydrolysis of terminal non-reducing alpha-L-rhamnose residues in alpha-L-rhamnosides.</text>
        <dbReference type="EC" id="3.2.1.40"/>
    </reaction>
</comment>
<evidence type="ECO:0000256" key="1">
    <source>
        <dbReference type="ARBA" id="ARBA00001445"/>
    </source>
</evidence>
<dbReference type="EMBL" id="PVYX01000002">
    <property type="protein sequence ID" value="PRX53798.1"/>
    <property type="molecule type" value="Genomic_DNA"/>
</dbReference>
<dbReference type="InterPro" id="IPR016007">
    <property type="entry name" value="Alpha_rhamnosid"/>
</dbReference>
<dbReference type="Gene3D" id="2.60.40.10">
    <property type="entry name" value="Immunoglobulins"/>
    <property type="match status" value="1"/>
</dbReference>
<dbReference type="PIRSF" id="PIRSF010631">
    <property type="entry name" value="A-rhamnsds"/>
    <property type="match status" value="1"/>
</dbReference>
<evidence type="ECO:0000259" key="7">
    <source>
        <dbReference type="Pfam" id="PF17390"/>
    </source>
</evidence>
<dbReference type="SUPFAM" id="SSF48208">
    <property type="entry name" value="Six-hairpin glycosidases"/>
    <property type="match status" value="1"/>
</dbReference>
<keyword evidence="9" id="KW-1185">Reference proteome</keyword>
<dbReference type="Pfam" id="PF17389">
    <property type="entry name" value="Bac_rhamnosid6H"/>
    <property type="match status" value="1"/>
</dbReference>
<evidence type="ECO:0000313" key="9">
    <source>
        <dbReference type="Proteomes" id="UP000237640"/>
    </source>
</evidence>
<evidence type="ECO:0000256" key="3">
    <source>
        <dbReference type="ARBA" id="ARBA00022801"/>
    </source>
</evidence>
<dbReference type="PANTHER" id="PTHR33307">
    <property type="entry name" value="ALPHA-RHAMNOSIDASE (EUROFUNG)"/>
    <property type="match status" value="1"/>
</dbReference>
<dbReference type="InterPro" id="IPR013783">
    <property type="entry name" value="Ig-like_fold"/>
</dbReference>
<comment type="caution">
    <text evidence="8">The sequence shown here is derived from an EMBL/GenBank/DDBJ whole genome shotgun (WGS) entry which is preliminary data.</text>
</comment>
<feature type="domain" description="Alpha-L-rhamnosidase C-terminal" evidence="7">
    <location>
        <begin position="837"/>
        <end position="893"/>
    </location>
</feature>
<dbReference type="GO" id="GO:0030596">
    <property type="term" value="F:alpha-L-rhamnosidase activity"/>
    <property type="evidence" value="ECO:0007669"/>
    <property type="project" value="UniProtKB-EC"/>
</dbReference>
<dbReference type="AlphaFoldDB" id="A0A2T0M8J9"/>
<feature type="domain" description="Alpha-L-rhamnosidase concanavalin-like" evidence="4">
    <location>
        <begin position="375"/>
        <end position="474"/>
    </location>
</feature>
<evidence type="ECO:0000259" key="4">
    <source>
        <dbReference type="Pfam" id="PF05592"/>
    </source>
</evidence>
<evidence type="ECO:0000313" key="8">
    <source>
        <dbReference type="EMBL" id="PRX53798.1"/>
    </source>
</evidence>
<evidence type="ECO:0000256" key="2">
    <source>
        <dbReference type="ARBA" id="ARBA00012652"/>
    </source>
</evidence>
<dbReference type="Gene3D" id="2.60.420.10">
    <property type="entry name" value="Maltose phosphorylase, domain 3"/>
    <property type="match status" value="1"/>
</dbReference>
<evidence type="ECO:0000259" key="5">
    <source>
        <dbReference type="Pfam" id="PF08531"/>
    </source>
</evidence>
<dbReference type="Gene3D" id="2.60.120.260">
    <property type="entry name" value="Galactose-binding domain-like"/>
    <property type="match status" value="2"/>
</dbReference>
<dbReference type="InterPro" id="IPR008928">
    <property type="entry name" value="6-hairpin_glycosidase_sf"/>
</dbReference>
<dbReference type="InterPro" id="IPR035398">
    <property type="entry name" value="Bac_rhamnosid_C"/>
</dbReference>
<dbReference type="Proteomes" id="UP000237640">
    <property type="component" value="Unassembled WGS sequence"/>
</dbReference>
<reference evidence="8 9" key="1">
    <citation type="submission" date="2018-03" db="EMBL/GenBank/DDBJ databases">
        <title>Genomic Encyclopedia of Archaeal and Bacterial Type Strains, Phase II (KMG-II): from individual species to whole genera.</title>
        <authorList>
            <person name="Goeker M."/>
        </authorList>
    </citation>
    <scope>NUCLEOTIDE SEQUENCE [LARGE SCALE GENOMIC DNA]</scope>
    <source>
        <strain evidence="8 9">DSM 25027</strain>
    </source>
</reference>
<gene>
    <name evidence="8" type="ORF">CLV81_2185</name>
</gene>
<sequence length="931" mass="106261">MMIKISTKLASLVFLILIISACNKSSSIEVHTLTVEYLNNPIGIDRKSPLLSWKMSSDERAKSQSAYQILVASSDTLLTDVDADIWNSAKVSSSQNMNIRFTKVKLKAFQEYFWKVRIWDETGKVSAWSQPSFFETGPLDSKDWEASWISNKYAEVSDRREPFSLYDDTRTFNSADSLAVYMRKEFETKKTISKATVYVSGLGYYELYLNGKKIGDRVLDPVFTDYQRTVKYAAYDVTKDLKNNVNHTIGIVLGNGFYNHTERDLFQMEKANWKTPPKLMCQLRIQYENGETETFVSDSSWKWSYGPIVYNSIRGGETIDARIDIEGWNAMVFDPSQWKEVQQVPAPLGKLSYQYMPPLRETMSFKPDSTWSPKENITVFDFGENITGYADIEIAGESGTLVDIFFNEVLNPDGTLNVKHSSGHTWGRFQHGKLILSKKEADTFSPRFTYHGFRYVQVEGVPTEAIKSIEAKSVHTDLQEIGTFESSNKRLNQLHAAVKRTLLNSVHSMPGEEATREKMGWTYDGGMNTMESYLYNFDAINTYKKYLKDHIDAQGPTGHVPPIIPTNGWGFLEKTKAQKDTTIQYDDPWWGGTIAYVAQELFENTGDTTIIKEAYEPVKQYTDFVMSTAQDDIVYWSLGDWLDLTHGSKGWGPGLTPVELTSTAANHYLCEITAKHASMLGKQEDAVAYTNHAKRIKKAFNNRFLDRETGWYGNRSQTGQAVALFYGLVPEQMKEKAVERLLEAIRDNDYHTSVGFIGVRPLIQYLSEHGYKDIMYRMVLQEESPGWLHFVEDERSTMGENLNAAGYGTNHHPFATNIGFWLYEHLGGIKIDYSNKQEITLQPGLETDLDWVKTSCNSLQGTIVSDWENKNNEVYYHIEIPVNTEALLKLPEEFTIQNAANYDTWIKPLPDANRFEITSGVYDLVLRMKEE</sequence>
<dbReference type="GO" id="GO:0005975">
    <property type="term" value="P:carbohydrate metabolic process"/>
    <property type="evidence" value="ECO:0007669"/>
    <property type="project" value="InterPro"/>
</dbReference>
<accession>A0A2T0M8J9</accession>
<organism evidence="8 9">
    <name type="scientific">Flagellimonas meridianipacifica</name>
    <dbReference type="NCBI Taxonomy" id="1080225"/>
    <lineage>
        <taxon>Bacteria</taxon>
        <taxon>Pseudomonadati</taxon>
        <taxon>Bacteroidota</taxon>
        <taxon>Flavobacteriia</taxon>
        <taxon>Flavobacteriales</taxon>
        <taxon>Flavobacteriaceae</taxon>
        <taxon>Flagellimonas</taxon>
    </lineage>
</organism>
<evidence type="ECO:0000259" key="6">
    <source>
        <dbReference type="Pfam" id="PF17389"/>
    </source>
</evidence>
<feature type="domain" description="Alpha-L-rhamnosidase six-hairpin glycosidase" evidence="6">
    <location>
        <begin position="480"/>
        <end position="825"/>
    </location>
</feature>
<dbReference type="EC" id="3.2.1.40" evidence="2"/>
<dbReference type="InterPro" id="IPR035396">
    <property type="entry name" value="Bac_rhamnosid6H"/>
</dbReference>
<dbReference type="Pfam" id="PF25788">
    <property type="entry name" value="Ig_Rha78A_N"/>
    <property type="match status" value="1"/>
</dbReference>
<feature type="domain" description="Bacterial alpha-L-rhamnosidase N-terminal" evidence="5">
    <location>
        <begin position="190"/>
        <end position="362"/>
    </location>
</feature>
<dbReference type="Pfam" id="PF17390">
    <property type="entry name" value="Bac_rhamnosid_C"/>
    <property type="match status" value="1"/>
</dbReference>
<keyword evidence="3" id="KW-0378">Hydrolase</keyword>
<dbReference type="RefSeq" id="WP_106145137.1">
    <property type="nucleotide sequence ID" value="NZ_PVYX01000002.1"/>
</dbReference>
<dbReference type="InterPro" id="IPR013737">
    <property type="entry name" value="Bac_rhamnosid_N"/>
</dbReference>
<dbReference type="InterPro" id="IPR012341">
    <property type="entry name" value="6hp_glycosidase-like_sf"/>
</dbReference>
<dbReference type="PROSITE" id="PS51257">
    <property type="entry name" value="PROKAR_LIPOPROTEIN"/>
    <property type="match status" value="1"/>
</dbReference>
<name>A0A2T0M8J9_9FLAO</name>
<protein>
    <recommendedName>
        <fullName evidence="2">alpha-L-rhamnosidase</fullName>
        <ecNumber evidence="2">3.2.1.40</ecNumber>
    </recommendedName>
</protein>
<proteinExistence type="predicted"/>
<dbReference type="Pfam" id="PF08531">
    <property type="entry name" value="Bac_rhamnosid_N"/>
    <property type="match status" value="1"/>
</dbReference>
<dbReference type="Gene3D" id="1.50.10.10">
    <property type="match status" value="1"/>
</dbReference>
<dbReference type="InterPro" id="IPR008902">
    <property type="entry name" value="Rhamnosid_concanavalin"/>
</dbReference>